<dbReference type="AlphaFoldDB" id="A0ABD3NW98"/>
<keyword evidence="1" id="KW-0407">Ion channel</keyword>
<comment type="caution">
    <text evidence="5">The sequence shown here is derived from an EMBL/GenBank/DDBJ whole genome shotgun (WGS) entry which is preliminary data.</text>
</comment>
<evidence type="ECO:0000313" key="6">
    <source>
        <dbReference type="Proteomes" id="UP001530400"/>
    </source>
</evidence>
<evidence type="ECO:0000256" key="3">
    <source>
        <dbReference type="SAM" id="Phobius"/>
    </source>
</evidence>
<keyword evidence="3" id="KW-0472">Membrane</keyword>
<comment type="subcellular location">
    <subcellularLocation>
        <location evidence="1">Membrane</location>
        <topology evidence="1">Multi-pass membrane protein</topology>
    </subcellularLocation>
</comment>
<reference evidence="5 6" key="1">
    <citation type="submission" date="2024-10" db="EMBL/GenBank/DDBJ databases">
        <title>Updated reference genomes for cyclostephanoid diatoms.</title>
        <authorList>
            <person name="Roberts W.R."/>
            <person name="Alverson A.J."/>
        </authorList>
    </citation>
    <scope>NUCLEOTIDE SEQUENCE [LARGE SCALE GENOMIC DNA]</scope>
    <source>
        <strain evidence="5 6">AJA010-31</strain>
    </source>
</reference>
<keyword evidence="1" id="KW-0633">Potassium transport</keyword>
<keyword evidence="3" id="KW-1133">Transmembrane helix</keyword>
<dbReference type="GO" id="GO:0006813">
    <property type="term" value="P:potassium ion transport"/>
    <property type="evidence" value="ECO:0007669"/>
    <property type="project" value="UniProtKB-KW"/>
</dbReference>
<keyword evidence="1" id="KW-0406">Ion transport</keyword>
<evidence type="ECO:0000259" key="4">
    <source>
        <dbReference type="Pfam" id="PF07885"/>
    </source>
</evidence>
<dbReference type="PANTHER" id="PTHR11767">
    <property type="entry name" value="INWARD RECTIFIER POTASSIUM CHANNEL"/>
    <property type="match status" value="1"/>
</dbReference>
<name>A0ABD3NW98_9STRA</name>
<feature type="compositionally biased region" description="Polar residues" evidence="2">
    <location>
        <begin position="21"/>
        <end position="35"/>
    </location>
</feature>
<dbReference type="GO" id="GO:0034702">
    <property type="term" value="C:monoatomic ion channel complex"/>
    <property type="evidence" value="ECO:0007669"/>
    <property type="project" value="UniProtKB-KW"/>
</dbReference>
<feature type="transmembrane region" description="Helical" evidence="3">
    <location>
        <begin position="163"/>
        <end position="185"/>
    </location>
</feature>
<dbReference type="InterPro" id="IPR013099">
    <property type="entry name" value="K_chnl_dom"/>
</dbReference>
<dbReference type="Pfam" id="PF07885">
    <property type="entry name" value="Ion_trans_2"/>
    <property type="match status" value="1"/>
</dbReference>
<protein>
    <recommendedName>
        <fullName evidence="4">Potassium channel domain-containing protein</fullName>
    </recommendedName>
</protein>
<dbReference type="EMBL" id="JALLPJ020000900">
    <property type="protein sequence ID" value="KAL3780249.1"/>
    <property type="molecule type" value="Genomic_DNA"/>
</dbReference>
<gene>
    <name evidence="5" type="ORF">ACHAWO_010543</name>
</gene>
<proteinExistence type="inferred from homology"/>
<keyword evidence="1" id="KW-0851">Voltage-gated channel</keyword>
<dbReference type="Gene3D" id="1.10.287.70">
    <property type="match status" value="1"/>
</dbReference>
<accession>A0ABD3NW98</accession>
<dbReference type="SUPFAM" id="SSF81324">
    <property type="entry name" value="Voltage-gated potassium channels"/>
    <property type="match status" value="1"/>
</dbReference>
<dbReference type="Proteomes" id="UP001530400">
    <property type="component" value="Unassembled WGS sequence"/>
</dbReference>
<evidence type="ECO:0000256" key="2">
    <source>
        <dbReference type="SAM" id="MobiDB-lite"/>
    </source>
</evidence>
<keyword evidence="6" id="KW-1185">Reference proteome</keyword>
<keyword evidence="1" id="KW-0630">Potassium</keyword>
<sequence>MTGRGRETVEPLANGSERPSAKSQVSFSLPQSIISDENHKSSRSLTPPSPADTDDLQLNNESEQSFKKNRGTVHNRRESFRAVERKGSRGKAGGRCSRLGAYIRERFSCLFADKNKSEAQDDQYYIPPPEDENESIFDAFHQLYSGAFDDLSMWLYGASFWKILLFYWTLYMMFVIIFVVFLYGVDRINLNDPTKSGGGCINSLREEGVLPLHAQLEFAFELSWTTFTTVGYGTIAPPGDEVDCYNVRTLCSIEAILGMAFVSMCSGLFYAKLTRLLGEAQVTFSSTLCVQYGKGLVDSGNRYKPLSDESYKQYVKQNSDPSVRNDDEKVYNPFPVLEFRVVNNRANMTRGKNEIFDAEISAIVQISLGNDSAVEGYENGELPSRWMSAHTTSRGSRKSQKVYYTLHFKPAFNPYFNRVWILQHTLDSSSPLLRREIRKELRLRGKDAGWDPSLNSYESIRSSLVEFSSIRVVLNGGSALSKSEVYAEKVYSYHDVCVGWQYVGVCYDVDATNDGCTMLGCGSKKQDSIEDEKATRVDFSLIHDIVPQRGGDFEPLDSEVEDIPQASLRDHGGCRSIQDELKMMMLMIEGRQSSPAKDKDGDGMMMGVM</sequence>
<feature type="region of interest" description="Disordered" evidence="2">
    <location>
        <begin position="1"/>
        <end position="78"/>
    </location>
</feature>
<dbReference type="GO" id="GO:0034220">
    <property type="term" value="P:monoatomic ion transmembrane transport"/>
    <property type="evidence" value="ECO:0007669"/>
    <property type="project" value="UniProtKB-KW"/>
</dbReference>
<dbReference type="InterPro" id="IPR013518">
    <property type="entry name" value="K_chnl_inward-rec_Kir_cyto"/>
</dbReference>
<feature type="domain" description="Potassium channel" evidence="4">
    <location>
        <begin position="223"/>
        <end position="271"/>
    </location>
</feature>
<comment type="similarity">
    <text evidence="1">Belongs to the inward rectifier-type potassium channel (TC 1.A.2.1) family.</text>
</comment>
<evidence type="ECO:0000313" key="5">
    <source>
        <dbReference type="EMBL" id="KAL3780249.1"/>
    </source>
</evidence>
<keyword evidence="1 3" id="KW-0812">Transmembrane</keyword>
<dbReference type="PANTHER" id="PTHR11767:SF102">
    <property type="entry name" value="INWARDLY RECTIFYING POTASSIUM CHANNEL 1, ISOFORM F"/>
    <property type="match status" value="1"/>
</dbReference>
<keyword evidence="1" id="KW-0813">Transport</keyword>
<evidence type="ECO:0000256" key="1">
    <source>
        <dbReference type="RuleBase" id="RU003822"/>
    </source>
</evidence>
<organism evidence="5 6">
    <name type="scientific">Cyclotella atomus</name>
    <dbReference type="NCBI Taxonomy" id="382360"/>
    <lineage>
        <taxon>Eukaryota</taxon>
        <taxon>Sar</taxon>
        <taxon>Stramenopiles</taxon>
        <taxon>Ochrophyta</taxon>
        <taxon>Bacillariophyta</taxon>
        <taxon>Coscinodiscophyceae</taxon>
        <taxon>Thalassiosirophycidae</taxon>
        <taxon>Stephanodiscales</taxon>
        <taxon>Stephanodiscaceae</taxon>
        <taxon>Cyclotella</taxon>
    </lineage>
</organism>
<dbReference type="InterPro" id="IPR016449">
    <property type="entry name" value="K_chnl_inward-rec_Kir"/>
</dbReference>
<dbReference type="Gene3D" id="2.60.40.1400">
    <property type="entry name" value="G protein-activated inward rectifier potassium channel 1"/>
    <property type="match status" value="1"/>
</dbReference>